<evidence type="ECO:0000256" key="1">
    <source>
        <dbReference type="SAM" id="Coils"/>
    </source>
</evidence>
<feature type="transmembrane region" description="Helical" evidence="2">
    <location>
        <begin position="21"/>
        <end position="43"/>
    </location>
</feature>
<dbReference type="RefSeq" id="WP_347606218.1">
    <property type="nucleotide sequence ID" value="NZ_JBDPZC010000001.1"/>
</dbReference>
<dbReference type="EMBL" id="JBDPZC010000001">
    <property type="protein sequence ID" value="MEO3711863.1"/>
    <property type="molecule type" value="Genomic_DNA"/>
</dbReference>
<sequence length="199" mass="22720">MILINLLPHRAEKRKRRKTTFFVWLGLSVVFGGLIVGAGLLLLQQLTDQQIARNEYLKRENKLLDDQIKDIATLKAEIEGLKSRQKAVEDLQTDRNMPVHLLNELVRQVPEGIFLTSIRQLDKVVTVNGLAQTQDRVSEFIRNTSRSSEWLFNPDLVEIRQAAVVNSKDQKRLFEFTMRVSIKAPVAETPAKGQPPKKP</sequence>
<accession>A0ABV0G9Y2</accession>
<keyword evidence="2" id="KW-0472">Membrane</keyword>
<proteinExistence type="predicted"/>
<gene>
    <name evidence="3" type="ORF">ABDJ40_03680</name>
</gene>
<organism evidence="3 4">
    <name type="scientific">Roseateles flavus</name>
    <dbReference type="NCBI Taxonomy" id="3149041"/>
    <lineage>
        <taxon>Bacteria</taxon>
        <taxon>Pseudomonadati</taxon>
        <taxon>Pseudomonadota</taxon>
        <taxon>Betaproteobacteria</taxon>
        <taxon>Burkholderiales</taxon>
        <taxon>Sphaerotilaceae</taxon>
        <taxon>Roseateles</taxon>
    </lineage>
</organism>
<dbReference type="Proteomes" id="UP001462640">
    <property type="component" value="Unassembled WGS sequence"/>
</dbReference>
<evidence type="ECO:0000313" key="3">
    <source>
        <dbReference type="EMBL" id="MEO3711863.1"/>
    </source>
</evidence>
<feature type="coiled-coil region" evidence="1">
    <location>
        <begin position="57"/>
        <end position="91"/>
    </location>
</feature>
<protein>
    <submittedName>
        <fullName evidence="3">PilN domain-containing protein</fullName>
    </submittedName>
</protein>
<keyword evidence="4" id="KW-1185">Reference proteome</keyword>
<dbReference type="InterPro" id="IPR007813">
    <property type="entry name" value="PilN"/>
</dbReference>
<reference evidence="3 4" key="1">
    <citation type="submission" date="2024-05" db="EMBL/GenBank/DDBJ databases">
        <title>Roseateles sp. 2.12 16S ribosomal RNA gene Genome sequencing and assembly.</title>
        <authorList>
            <person name="Woo H."/>
        </authorList>
    </citation>
    <scope>NUCLEOTIDE SEQUENCE [LARGE SCALE GENOMIC DNA]</scope>
    <source>
        <strain evidence="3 4">2.12</strain>
    </source>
</reference>
<keyword evidence="1" id="KW-0175">Coiled coil</keyword>
<dbReference type="PANTHER" id="PTHR40278:SF2">
    <property type="entry name" value="TYPE IV PILUS INNER MEMBRANE COMPONENT PILN"/>
    <property type="match status" value="1"/>
</dbReference>
<keyword evidence="2" id="KW-1133">Transmembrane helix</keyword>
<dbReference type="PANTHER" id="PTHR40278">
    <property type="entry name" value="DNA UTILIZATION PROTEIN HOFN"/>
    <property type="match status" value="1"/>
</dbReference>
<keyword evidence="2" id="KW-0812">Transmembrane</keyword>
<comment type="caution">
    <text evidence="3">The sequence shown here is derived from an EMBL/GenBank/DDBJ whole genome shotgun (WGS) entry which is preliminary data.</text>
</comment>
<evidence type="ECO:0000256" key="2">
    <source>
        <dbReference type="SAM" id="Phobius"/>
    </source>
</evidence>
<evidence type="ECO:0000313" key="4">
    <source>
        <dbReference type="Proteomes" id="UP001462640"/>
    </source>
</evidence>
<dbReference type="Pfam" id="PF05137">
    <property type="entry name" value="PilN"/>
    <property type="match status" value="1"/>
</dbReference>
<name>A0ABV0G9Y2_9BURK</name>
<dbReference type="InterPro" id="IPR052534">
    <property type="entry name" value="Extracell_DNA_Util/SecSys_Comp"/>
</dbReference>